<name>A0A6N4SQL5_CYTH3</name>
<keyword evidence="5" id="KW-1185">Reference proteome</keyword>
<organism evidence="4 5">
    <name type="scientific">Cytophaga hutchinsonii (strain ATCC 33406 / DSM 1761 / CIP 103989 / NBRC 15051 / NCIMB 9469 / D465)</name>
    <dbReference type="NCBI Taxonomy" id="269798"/>
    <lineage>
        <taxon>Bacteria</taxon>
        <taxon>Pseudomonadati</taxon>
        <taxon>Bacteroidota</taxon>
        <taxon>Cytophagia</taxon>
        <taxon>Cytophagales</taxon>
        <taxon>Cytophagaceae</taxon>
        <taxon>Cytophaga</taxon>
    </lineage>
</organism>
<dbReference type="GO" id="GO:0000162">
    <property type="term" value="P:L-tryptophan biosynthetic process"/>
    <property type="evidence" value="ECO:0007669"/>
    <property type="project" value="InterPro"/>
</dbReference>
<dbReference type="AlphaFoldDB" id="A0A6N4SQL5"/>
<evidence type="ECO:0000256" key="1">
    <source>
        <dbReference type="ARBA" id="ARBA00022676"/>
    </source>
</evidence>
<gene>
    <name evidence="4" type="ordered locus">CHU_1315</name>
</gene>
<dbReference type="EMBL" id="CP000383">
    <property type="protein sequence ID" value="ABG58587.1"/>
    <property type="molecule type" value="Genomic_DNA"/>
</dbReference>
<evidence type="ECO:0000313" key="5">
    <source>
        <dbReference type="Proteomes" id="UP000001822"/>
    </source>
</evidence>
<dbReference type="GO" id="GO:0004048">
    <property type="term" value="F:anthranilate phosphoribosyltransferase activity"/>
    <property type="evidence" value="ECO:0007669"/>
    <property type="project" value="InterPro"/>
</dbReference>
<keyword evidence="2" id="KW-0808">Transferase</keyword>
<accession>A0A6N4SQL5</accession>
<dbReference type="KEGG" id="chu:CHU_1315"/>
<evidence type="ECO:0000313" key="4">
    <source>
        <dbReference type="EMBL" id="ABG58587.1"/>
    </source>
</evidence>
<dbReference type="SUPFAM" id="SSF52418">
    <property type="entry name" value="Nucleoside phosphorylase/phosphoribosyltransferase catalytic domain"/>
    <property type="match status" value="1"/>
</dbReference>
<dbReference type="InterPro" id="IPR005940">
    <property type="entry name" value="Anthranilate_Pribosyl_Tfrase"/>
</dbReference>
<dbReference type="OrthoDB" id="9814181at2"/>
<dbReference type="Pfam" id="PF02885">
    <property type="entry name" value="Glycos_trans_3N"/>
    <property type="match status" value="1"/>
</dbReference>
<dbReference type="Proteomes" id="UP000001822">
    <property type="component" value="Chromosome"/>
</dbReference>
<dbReference type="Gene3D" id="1.20.970.10">
    <property type="entry name" value="Transferase, Pyrimidine Nucleoside Phosphorylase, Chain C"/>
    <property type="match status" value="1"/>
</dbReference>
<dbReference type="SUPFAM" id="SSF47648">
    <property type="entry name" value="Nucleoside phosphorylase/phosphoribosyltransferase N-terminal domain"/>
    <property type="match status" value="1"/>
</dbReference>
<dbReference type="InterPro" id="IPR036320">
    <property type="entry name" value="Glycosyl_Trfase_fam3_N_dom_sf"/>
</dbReference>
<reference evidence="4 5" key="1">
    <citation type="journal article" date="2007" name="Appl. Environ. Microbiol.">
        <title>Genome sequence of the cellulolytic gliding bacterium Cytophaga hutchinsonii.</title>
        <authorList>
            <person name="Xie G."/>
            <person name="Bruce D.C."/>
            <person name="Challacombe J.F."/>
            <person name="Chertkov O."/>
            <person name="Detter J.C."/>
            <person name="Gilna P."/>
            <person name="Han C.S."/>
            <person name="Lucas S."/>
            <person name="Misra M."/>
            <person name="Myers G.L."/>
            <person name="Richardson P."/>
            <person name="Tapia R."/>
            <person name="Thayer N."/>
            <person name="Thompson L.S."/>
            <person name="Brettin T.S."/>
            <person name="Henrissat B."/>
            <person name="Wilson D.B."/>
            <person name="McBride M.J."/>
        </authorList>
    </citation>
    <scope>NUCLEOTIDE SEQUENCE [LARGE SCALE GENOMIC DNA]</scope>
    <source>
        <strain evidence="5">ATCC 33406 / DSM 1761 / CIP 103989 / NBRC 15051 / NCIMB 9469 / D465</strain>
    </source>
</reference>
<dbReference type="PANTHER" id="PTHR43285">
    <property type="entry name" value="ANTHRANILATE PHOSPHORIBOSYLTRANSFERASE"/>
    <property type="match status" value="1"/>
</dbReference>
<dbReference type="RefSeq" id="WP_011584702.1">
    <property type="nucleotide sequence ID" value="NC_008255.1"/>
</dbReference>
<feature type="domain" description="Glycosyl transferase family 3 N-terminal" evidence="3">
    <location>
        <begin position="98"/>
        <end position="154"/>
    </location>
</feature>
<dbReference type="Gene3D" id="3.40.1030.10">
    <property type="entry name" value="Nucleoside phosphorylase/phosphoribosyltransferase catalytic domain"/>
    <property type="match status" value="1"/>
</dbReference>
<evidence type="ECO:0000259" key="3">
    <source>
        <dbReference type="Pfam" id="PF02885"/>
    </source>
</evidence>
<sequence>MAAVLNRLEELLKKKGIGPEGSKSLKADELAEVQVLFTDNSYSLTTRATLLTALLMLPPSEAEATWLKHFLPTYADQLPAALHFMVTHTEAQTPMEKYLCKTLSGMDLSYDEAFNAMTLLLKDPSVPDFQKGAFLEAQRLKRESFDENKAFFDVLWHATTRVQTNVPVLIDICDNYDGFTRHHNLAPFFAAAIAACGYPCLVHGTDEVAPKFGVSSNSVLKACGYQYKNPINATDKLHDPEIGWAYVGQADFTPALYRLKTVRKEMVKRPFLATFEKMMQPVQAINGNHLLTGFTHAHYRTEVAEQLKAQQKIAAALVIKGMEGSSCPPLNRETIQVTVTNNTILDQQISPSDFLPETHNQLPAKTTDAETTAALGLAALNGEENEAFYQIIYYVSMALTGFGFEKKNVIPRKVEELLRSGNVLAHFNKGLL</sequence>
<evidence type="ECO:0000256" key="2">
    <source>
        <dbReference type="ARBA" id="ARBA00022679"/>
    </source>
</evidence>
<proteinExistence type="predicted"/>
<dbReference type="InterPro" id="IPR035902">
    <property type="entry name" value="Nuc_phospho_transferase"/>
</dbReference>
<dbReference type="GO" id="GO:0005829">
    <property type="term" value="C:cytosol"/>
    <property type="evidence" value="ECO:0007669"/>
    <property type="project" value="TreeGrafter"/>
</dbReference>
<dbReference type="PANTHER" id="PTHR43285:SF3">
    <property type="entry name" value="SLL1634 PROTEIN"/>
    <property type="match status" value="1"/>
</dbReference>
<dbReference type="InterPro" id="IPR017459">
    <property type="entry name" value="Glycosyl_Trfase_fam3_N_dom"/>
</dbReference>
<protein>
    <recommendedName>
        <fullName evidence="3">Glycosyl transferase family 3 N-terminal domain-containing protein</fullName>
    </recommendedName>
</protein>
<keyword evidence="1" id="KW-0328">Glycosyltransferase</keyword>